<protein>
    <submittedName>
        <fullName evidence="2">Uncharacterized protein</fullName>
    </submittedName>
</protein>
<dbReference type="KEGG" id="fse:DI487_13130"/>
<evidence type="ECO:0000313" key="3">
    <source>
        <dbReference type="Proteomes" id="UP000245429"/>
    </source>
</evidence>
<feature type="region of interest" description="Disordered" evidence="1">
    <location>
        <begin position="1"/>
        <end position="26"/>
    </location>
</feature>
<evidence type="ECO:0000313" key="2">
    <source>
        <dbReference type="EMBL" id="AWM14708.1"/>
    </source>
</evidence>
<dbReference type="RefSeq" id="WP_109570046.1">
    <property type="nucleotide sequence ID" value="NZ_CP029463.1"/>
</dbReference>
<dbReference type="EMBL" id="CP029463">
    <property type="protein sequence ID" value="AWM14708.1"/>
    <property type="molecule type" value="Genomic_DNA"/>
</dbReference>
<keyword evidence="3" id="KW-1185">Reference proteome</keyword>
<gene>
    <name evidence="2" type="ORF">DI487_13130</name>
</gene>
<accession>A0A2U8QX10</accession>
<evidence type="ECO:0000256" key="1">
    <source>
        <dbReference type="SAM" id="MobiDB-lite"/>
    </source>
</evidence>
<feature type="compositionally biased region" description="Polar residues" evidence="1">
    <location>
        <begin position="8"/>
        <end position="21"/>
    </location>
</feature>
<name>A0A2U8QX10_9FLAO</name>
<dbReference type="OrthoDB" id="1148517at2"/>
<dbReference type="Proteomes" id="UP000245429">
    <property type="component" value="Chromosome"/>
</dbReference>
<organism evidence="2 3">
    <name type="scientific">Flavobacterium sediminis</name>
    <dbReference type="NCBI Taxonomy" id="2201181"/>
    <lineage>
        <taxon>Bacteria</taxon>
        <taxon>Pseudomonadati</taxon>
        <taxon>Bacteroidota</taxon>
        <taxon>Flavobacteriia</taxon>
        <taxon>Flavobacteriales</taxon>
        <taxon>Flavobacteriaceae</taxon>
        <taxon>Flavobacterium</taxon>
    </lineage>
</organism>
<dbReference type="AlphaFoldDB" id="A0A2U8QX10"/>
<sequence length="195" mass="22200">MNLDLRLPSSSTNSFDGSSLPSLDYKSPFENNDDNILKRYSILNKKEETKSVFDKTTDFKNPGDEVKDKLNGEINRDGDWEDVFFGKFVVHTSSIIVKMRDYMDPDGDRVRIMLNAETMYSNELLEGHYNTYIINLREGDNLVNIMALNQGLAGPNTANFAIYDANENLITANDWNLKTGVSAKFTIEYVKPMDE</sequence>
<proteinExistence type="predicted"/>
<reference evidence="2 3" key="1">
    <citation type="submission" date="2018-05" db="EMBL/GenBank/DDBJ databases">
        <title>Flavobacterium sp. MEBiC07310.</title>
        <authorList>
            <person name="Baek K."/>
        </authorList>
    </citation>
    <scope>NUCLEOTIDE SEQUENCE [LARGE SCALE GENOMIC DNA]</scope>
    <source>
        <strain evidence="2 3">MEBiC07310</strain>
    </source>
</reference>